<dbReference type="GO" id="GO:0008381">
    <property type="term" value="F:mechanosensitive monoatomic ion channel activity"/>
    <property type="evidence" value="ECO:0007669"/>
    <property type="project" value="UniProtKB-UniRule"/>
</dbReference>
<keyword evidence="6 9" id="KW-0406">Ion transport</keyword>
<comment type="subcellular location">
    <subcellularLocation>
        <location evidence="9">Cell inner membrane</location>
        <topology evidence="9">Multi-pass membrane protein</topology>
    </subcellularLocation>
    <subcellularLocation>
        <location evidence="1">Membrane</location>
        <topology evidence="1">Multi-pass membrane protein</topology>
    </subcellularLocation>
</comment>
<evidence type="ECO:0000256" key="8">
    <source>
        <dbReference type="ARBA" id="ARBA00023303"/>
    </source>
</evidence>
<organism evidence="10 11">
    <name type="scientific">Fluviibacter phosphoraccumulans</name>
    <dbReference type="NCBI Taxonomy" id="1751046"/>
    <lineage>
        <taxon>Bacteria</taxon>
        <taxon>Pseudomonadati</taxon>
        <taxon>Pseudomonadota</taxon>
        <taxon>Betaproteobacteria</taxon>
        <taxon>Rhodocyclales</taxon>
        <taxon>Fluviibacteraceae</taxon>
        <taxon>Fluviibacter</taxon>
    </lineage>
</organism>
<keyword evidence="2 9" id="KW-0813">Transport</keyword>
<comment type="function">
    <text evidence="9">Channel that opens in response to stretch forces in the membrane lipid bilayer. May participate in the regulation of osmotic pressure changes within the cell.</text>
</comment>
<dbReference type="RefSeq" id="WP_162049813.1">
    <property type="nucleotide sequence ID" value="NZ_AP019011.1"/>
</dbReference>
<dbReference type="SUPFAM" id="SSF81330">
    <property type="entry name" value="Gated mechanosensitive channel"/>
    <property type="match status" value="1"/>
</dbReference>
<dbReference type="Pfam" id="PF01741">
    <property type="entry name" value="MscL"/>
    <property type="match status" value="1"/>
</dbReference>
<dbReference type="GO" id="GO:0005886">
    <property type="term" value="C:plasma membrane"/>
    <property type="evidence" value="ECO:0007669"/>
    <property type="project" value="UniProtKB-SubCell"/>
</dbReference>
<feature type="transmembrane region" description="Helical" evidence="9">
    <location>
        <begin position="12"/>
        <end position="31"/>
    </location>
</feature>
<keyword evidence="5 9" id="KW-1133">Transmembrane helix</keyword>
<keyword evidence="4 9" id="KW-0812">Transmembrane</keyword>
<evidence type="ECO:0000256" key="3">
    <source>
        <dbReference type="ARBA" id="ARBA00022475"/>
    </source>
</evidence>
<evidence type="ECO:0000256" key="5">
    <source>
        <dbReference type="ARBA" id="ARBA00022989"/>
    </source>
</evidence>
<evidence type="ECO:0000313" key="10">
    <source>
        <dbReference type="EMBL" id="BBU69480.1"/>
    </source>
</evidence>
<dbReference type="EMBL" id="AP022345">
    <property type="protein sequence ID" value="BBU69480.1"/>
    <property type="molecule type" value="Genomic_DNA"/>
</dbReference>
<dbReference type="HAMAP" id="MF_00115">
    <property type="entry name" value="MscL"/>
    <property type="match status" value="1"/>
</dbReference>
<keyword evidence="8 9" id="KW-0407">Ion channel</keyword>
<dbReference type="OrthoDB" id="9810350at2"/>
<dbReference type="PANTHER" id="PTHR30266">
    <property type="entry name" value="MECHANOSENSITIVE CHANNEL MSCL"/>
    <property type="match status" value="1"/>
</dbReference>
<reference evidence="11" key="1">
    <citation type="submission" date="2020-01" db="EMBL/GenBank/DDBJ databases">
        <title>Phosphoaccumulans saitamaens gen. nov., sp. nov., a polyphosphate accumulating bacterium isolated from surface river water.</title>
        <authorList>
            <person name="Watanabe K."/>
            <person name="Suda W."/>
        </authorList>
    </citation>
    <scope>NUCLEOTIDE SEQUENCE [LARGE SCALE GENOMIC DNA]</scope>
    <source>
        <strain evidence="11">ICHIAU1</strain>
    </source>
</reference>
<dbReference type="InterPro" id="IPR001185">
    <property type="entry name" value="MS_channel"/>
</dbReference>
<feature type="transmembrane region" description="Helical" evidence="9">
    <location>
        <begin position="79"/>
        <end position="105"/>
    </location>
</feature>
<keyword evidence="7 9" id="KW-0472">Membrane</keyword>
<evidence type="ECO:0000256" key="9">
    <source>
        <dbReference type="HAMAP-Rule" id="MF_00115"/>
    </source>
</evidence>
<evidence type="ECO:0000256" key="1">
    <source>
        <dbReference type="ARBA" id="ARBA00004141"/>
    </source>
</evidence>
<comment type="similarity">
    <text evidence="9">Belongs to the MscL family.</text>
</comment>
<dbReference type="PANTHER" id="PTHR30266:SF2">
    <property type="entry name" value="LARGE-CONDUCTANCE MECHANOSENSITIVE CHANNEL"/>
    <property type="match status" value="1"/>
</dbReference>
<keyword evidence="9" id="KW-0997">Cell inner membrane</keyword>
<dbReference type="InterPro" id="IPR037673">
    <property type="entry name" value="MSC/AndL"/>
</dbReference>
<evidence type="ECO:0000313" key="11">
    <source>
        <dbReference type="Proteomes" id="UP000463961"/>
    </source>
</evidence>
<name>A0A679I9B1_9RHOO</name>
<dbReference type="NCBIfam" id="TIGR00220">
    <property type="entry name" value="mscL"/>
    <property type="match status" value="1"/>
</dbReference>
<dbReference type="PRINTS" id="PR01264">
    <property type="entry name" value="MECHCHANNEL"/>
</dbReference>
<comment type="subunit">
    <text evidence="9">Homopentamer.</text>
</comment>
<sequence length="150" mass="15563">MLKDFLKFAVRGNAVDMAVGIVIGAAFGTIVKSLVDDVLMPPLGLLLGGLDFSSLFIVLKEGTTPGPYATPALAKAAGAVTLNYGLFANAMVSFFIIAFAVYWVVKGYNKAADKLIPKEDAAPTTKACPECCTAVPLAAKRCPACTSTLG</sequence>
<dbReference type="Gene3D" id="1.10.1200.120">
    <property type="entry name" value="Large-conductance mechanosensitive channel, MscL, domain 1"/>
    <property type="match status" value="1"/>
</dbReference>
<evidence type="ECO:0000256" key="6">
    <source>
        <dbReference type="ARBA" id="ARBA00023065"/>
    </source>
</evidence>
<evidence type="ECO:0000256" key="4">
    <source>
        <dbReference type="ARBA" id="ARBA00022692"/>
    </source>
</evidence>
<gene>
    <name evidence="9 10" type="primary">mscL</name>
    <name evidence="10" type="ORF">ICHIAU1_17630</name>
</gene>
<proteinExistence type="inferred from homology"/>
<dbReference type="Proteomes" id="UP000463961">
    <property type="component" value="Chromosome"/>
</dbReference>
<dbReference type="AlphaFoldDB" id="A0A679I9B1"/>
<evidence type="ECO:0000256" key="2">
    <source>
        <dbReference type="ARBA" id="ARBA00022448"/>
    </source>
</evidence>
<accession>A0A679I9B1</accession>
<protein>
    <recommendedName>
        <fullName evidence="9">Large-conductance mechanosensitive channel</fullName>
    </recommendedName>
</protein>
<dbReference type="InterPro" id="IPR036019">
    <property type="entry name" value="MscL_channel"/>
</dbReference>
<evidence type="ECO:0000256" key="7">
    <source>
        <dbReference type="ARBA" id="ARBA00023136"/>
    </source>
</evidence>
<keyword evidence="3 9" id="KW-1003">Cell membrane</keyword>
<keyword evidence="11" id="KW-1185">Reference proteome</keyword>